<dbReference type="EMBL" id="JAWDJW010000236">
    <property type="protein sequence ID" value="KAK3081231.1"/>
    <property type="molecule type" value="Genomic_DNA"/>
</dbReference>
<organism evidence="1 2">
    <name type="scientific">Coniosporium uncinatum</name>
    <dbReference type="NCBI Taxonomy" id="93489"/>
    <lineage>
        <taxon>Eukaryota</taxon>
        <taxon>Fungi</taxon>
        <taxon>Dikarya</taxon>
        <taxon>Ascomycota</taxon>
        <taxon>Pezizomycotina</taxon>
        <taxon>Dothideomycetes</taxon>
        <taxon>Dothideomycetes incertae sedis</taxon>
        <taxon>Coniosporium</taxon>
    </lineage>
</organism>
<evidence type="ECO:0000313" key="2">
    <source>
        <dbReference type="Proteomes" id="UP001186974"/>
    </source>
</evidence>
<comment type="caution">
    <text evidence="1">The sequence shown here is derived from an EMBL/GenBank/DDBJ whole genome shotgun (WGS) entry which is preliminary data.</text>
</comment>
<reference evidence="1" key="1">
    <citation type="submission" date="2024-09" db="EMBL/GenBank/DDBJ databases">
        <title>Black Yeasts Isolated from many extreme environments.</title>
        <authorList>
            <person name="Coleine C."/>
            <person name="Stajich J.E."/>
            <person name="Selbmann L."/>
        </authorList>
    </citation>
    <scope>NUCLEOTIDE SEQUENCE</scope>
    <source>
        <strain evidence="1">CCFEE 5737</strain>
    </source>
</reference>
<dbReference type="Proteomes" id="UP001186974">
    <property type="component" value="Unassembled WGS sequence"/>
</dbReference>
<gene>
    <name evidence="1" type="ORF">LTS18_008875</name>
</gene>
<sequence length="173" mass="18918">MPQTVRMPSTTSVYSVDPAPHPAIAYASYVQAPYVQAAYHGYGNVYSYQHSSHPVYSQASNGIPINISHGVVRQEATGVFIGNLNHSVTEAELRRMLKKIAEPVECRIHTKPGSSRPGGSATARFLTAEEASRVVERLDRKPHRERTLNVRLDRETTSRAEPPAPAIVNGSTA</sequence>
<keyword evidence="2" id="KW-1185">Reference proteome</keyword>
<name>A0ACC3DWQ2_9PEZI</name>
<accession>A0ACC3DWQ2</accession>
<proteinExistence type="predicted"/>
<protein>
    <submittedName>
        <fullName evidence="1">Uncharacterized protein</fullName>
    </submittedName>
</protein>
<evidence type="ECO:0000313" key="1">
    <source>
        <dbReference type="EMBL" id="KAK3081231.1"/>
    </source>
</evidence>